<feature type="region of interest" description="Disordered" evidence="1">
    <location>
        <begin position="1"/>
        <end position="21"/>
    </location>
</feature>
<reference evidence="2" key="1">
    <citation type="submission" date="2019-03" db="UniProtKB">
        <authorList>
            <consortium name="Ensembl"/>
        </authorList>
    </citation>
    <scope>IDENTIFICATION</scope>
</reference>
<evidence type="ECO:0000256" key="1">
    <source>
        <dbReference type="SAM" id="MobiDB-lite"/>
    </source>
</evidence>
<proteinExistence type="predicted"/>
<sequence length="66" mass="6844">MAPPPAAPPGGARSGAGPEWGGFEENIQVIAPKAPTGSRSPGRTCGWSRKVLHSRNDCLHRVGAQL</sequence>
<organism evidence="2">
    <name type="scientific">Ursus maritimus</name>
    <name type="common">Polar bear</name>
    <name type="synonym">Thalarctos maritimus</name>
    <dbReference type="NCBI Taxonomy" id="29073"/>
    <lineage>
        <taxon>Eukaryota</taxon>
        <taxon>Metazoa</taxon>
        <taxon>Chordata</taxon>
        <taxon>Craniata</taxon>
        <taxon>Vertebrata</taxon>
        <taxon>Euteleostomi</taxon>
        <taxon>Mammalia</taxon>
        <taxon>Eutheria</taxon>
        <taxon>Laurasiatheria</taxon>
        <taxon>Carnivora</taxon>
        <taxon>Caniformia</taxon>
        <taxon>Ursidae</taxon>
        <taxon>Ursus</taxon>
    </lineage>
</organism>
<evidence type="ECO:0000313" key="2">
    <source>
        <dbReference type="Ensembl" id="ENSUMAP00000007725"/>
    </source>
</evidence>
<accession>A0A452TI76</accession>
<dbReference type="Ensembl" id="ENSUMAT00000009253.1">
    <property type="protein sequence ID" value="ENSUMAP00000007725.1"/>
    <property type="gene ID" value="ENSUMAG00000005941.1"/>
</dbReference>
<dbReference type="AlphaFoldDB" id="A0A452TI76"/>
<protein>
    <submittedName>
        <fullName evidence="2">Uncharacterized protein</fullName>
    </submittedName>
</protein>
<name>A0A452TI76_URSMA</name>